<keyword evidence="5" id="KW-0735">Signal-anchor</keyword>
<comment type="similarity">
    <text evidence="2">Belongs to the galactose-3-O-sulfotransferase family.</text>
</comment>
<keyword evidence="7" id="KW-0333">Golgi apparatus</keyword>
<dbReference type="Pfam" id="PF06990">
    <property type="entry name" value="Gal-3-0_sulfotr"/>
    <property type="match status" value="1"/>
</dbReference>
<keyword evidence="3" id="KW-0808">Transferase</keyword>
<reference evidence="10" key="1">
    <citation type="submission" date="2019-08" db="EMBL/GenBank/DDBJ databases">
        <title>The improved chromosome-level genome for the pearl oyster Pinctada fucata martensii using PacBio sequencing and Hi-C.</title>
        <authorList>
            <person name="Zheng Z."/>
        </authorList>
    </citation>
    <scope>NUCLEOTIDE SEQUENCE</scope>
    <source>
        <strain evidence="10">ZZ-2019</strain>
        <tissue evidence="10">Adductor muscle</tissue>
    </source>
</reference>
<gene>
    <name evidence="10" type="ORF">FSP39_019781</name>
</gene>
<dbReference type="GO" id="GO:0001733">
    <property type="term" value="F:galactosylceramide sulfotransferase activity"/>
    <property type="evidence" value="ECO:0007669"/>
    <property type="project" value="InterPro"/>
</dbReference>
<keyword evidence="8" id="KW-0472">Membrane</keyword>
<accession>A0AA89CC13</accession>
<evidence type="ECO:0000256" key="4">
    <source>
        <dbReference type="ARBA" id="ARBA00022692"/>
    </source>
</evidence>
<evidence type="ECO:0000313" key="11">
    <source>
        <dbReference type="Proteomes" id="UP001186944"/>
    </source>
</evidence>
<evidence type="ECO:0000256" key="2">
    <source>
        <dbReference type="ARBA" id="ARBA00008124"/>
    </source>
</evidence>
<keyword evidence="4" id="KW-0812">Transmembrane</keyword>
<evidence type="ECO:0000256" key="8">
    <source>
        <dbReference type="ARBA" id="ARBA00023136"/>
    </source>
</evidence>
<evidence type="ECO:0000256" key="7">
    <source>
        <dbReference type="ARBA" id="ARBA00023034"/>
    </source>
</evidence>
<keyword evidence="11" id="KW-1185">Reference proteome</keyword>
<organism evidence="10 11">
    <name type="scientific">Pinctada imbricata</name>
    <name type="common">Atlantic pearl-oyster</name>
    <name type="synonym">Pinctada martensii</name>
    <dbReference type="NCBI Taxonomy" id="66713"/>
    <lineage>
        <taxon>Eukaryota</taxon>
        <taxon>Metazoa</taxon>
        <taxon>Spiralia</taxon>
        <taxon>Lophotrochozoa</taxon>
        <taxon>Mollusca</taxon>
        <taxon>Bivalvia</taxon>
        <taxon>Autobranchia</taxon>
        <taxon>Pteriomorphia</taxon>
        <taxon>Pterioida</taxon>
        <taxon>Pterioidea</taxon>
        <taxon>Pteriidae</taxon>
        <taxon>Pinctada</taxon>
    </lineage>
</organism>
<dbReference type="SUPFAM" id="SSF52540">
    <property type="entry name" value="P-loop containing nucleoside triphosphate hydrolases"/>
    <property type="match status" value="1"/>
</dbReference>
<dbReference type="GO" id="GO:0009247">
    <property type="term" value="P:glycolipid biosynthetic process"/>
    <property type="evidence" value="ECO:0007669"/>
    <property type="project" value="InterPro"/>
</dbReference>
<comment type="subcellular location">
    <subcellularLocation>
        <location evidence="1">Golgi apparatus membrane</location>
        <topology evidence="1">Single-pass type II membrane protein</topology>
    </subcellularLocation>
</comment>
<sequence>MGEVLSNLFRLTVGELVGSLLQAYSKPLEELVGSLLQAYSKPLEELVGSLLQAYSKPLEENRRCVFIITIFSLGALYLYNTVQLQRQGVTHIVFIKVHKAASSSIQNIFLRYGYNRNLTFVLGKNSNFYPQVISYSDTVSYQIIEPPPTNRAFDIMCSHVIYNRRAFESIMPRDTMYFGILREPYSQFVSTLHYFRPPYIFDIEDDDPISVYLKDPSKYEIEVKYSSTNNRQAFEFGFPLDIFKTRDMTRVNEYLRKLDSEFKLVLIAEYLPESVILMRRYLNWTTKDVIYILKNAWSQLPETNQAALNIRFHVSNATRTLYKTWATLDYALYDYFVQKLHRQILAEGSDFQSEVSNFRNILGKIEHFCNKVSRPYRFVKLHIDQTRWNGLIVYTTTDCSQLLLPEKDFHDEIRNVQYPNKTLDRPS</sequence>
<evidence type="ECO:0000256" key="6">
    <source>
        <dbReference type="ARBA" id="ARBA00022989"/>
    </source>
</evidence>
<dbReference type="InterPro" id="IPR009729">
    <property type="entry name" value="Gal-3-0_sulfotransfrase"/>
</dbReference>
<evidence type="ECO:0000256" key="5">
    <source>
        <dbReference type="ARBA" id="ARBA00022968"/>
    </source>
</evidence>
<dbReference type="Proteomes" id="UP001186944">
    <property type="component" value="Unassembled WGS sequence"/>
</dbReference>
<comment type="caution">
    <text evidence="10">The sequence shown here is derived from an EMBL/GenBank/DDBJ whole genome shotgun (WGS) entry which is preliminary data.</text>
</comment>
<dbReference type="InterPro" id="IPR027417">
    <property type="entry name" value="P-loop_NTPase"/>
</dbReference>
<evidence type="ECO:0000256" key="3">
    <source>
        <dbReference type="ARBA" id="ARBA00022679"/>
    </source>
</evidence>
<dbReference type="AlphaFoldDB" id="A0AA89CC13"/>
<evidence type="ECO:0000256" key="1">
    <source>
        <dbReference type="ARBA" id="ARBA00004323"/>
    </source>
</evidence>
<keyword evidence="9" id="KW-0325">Glycoprotein</keyword>
<dbReference type="EMBL" id="VSWD01000001">
    <property type="protein sequence ID" value="KAK3108957.1"/>
    <property type="molecule type" value="Genomic_DNA"/>
</dbReference>
<evidence type="ECO:0000256" key="9">
    <source>
        <dbReference type="ARBA" id="ARBA00023180"/>
    </source>
</evidence>
<dbReference type="GO" id="GO:0000139">
    <property type="term" value="C:Golgi membrane"/>
    <property type="evidence" value="ECO:0007669"/>
    <property type="project" value="UniProtKB-SubCell"/>
</dbReference>
<dbReference type="PANTHER" id="PTHR14647:SF87">
    <property type="entry name" value="PUTATIVE-RELATED"/>
    <property type="match status" value="1"/>
</dbReference>
<keyword evidence="6" id="KW-1133">Transmembrane helix</keyword>
<evidence type="ECO:0008006" key="12">
    <source>
        <dbReference type="Google" id="ProtNLM"/>
    </source>
</evidence>
<name>A0AA89CC13_PINIB</name>
<evidence type="ECO:0000313" key="10">
    <source>
        <dbReference type="EMBL" id="KAK3108957.1"/>
    </source>
</evidence>
<protein>
    <recommendedName>
        <fullName evidence="12">Galactose-3-O-sulfotransferase 3</fullName>
    </recommendedName>
</protein>
<dbReference type="PANTHER" id="PTHR14647">
    <property type="entry name" value="GALACTOSE-3-O-SULFOTRANSFERASE"/>
    <property type="match status" value="1"/>
</dbReference>
<dbReference type="Gene3D" id="3.40.50.300">
    <property type="entry name" value="P-loop containing nucleotide triphosphate hydrolases"/>
    <property type="match status" value="1"/>
</dbReference>
<proteinExistence type="inferred from homology"/>